<sequence>MWIDIQRALRRTKIQFSGVGPTCFQRQVPSFRLPATTKTVLRQLKTHMRTMHYNAWCDLQDQGRTVGAREGLGNVFCLAAVGC</sequence>
<gene>
    <name evidence="1" type="ORF">H310_15403</name>
</gene>
<dbReference type="GeneID" id="20092453"/>
<dbReference type="EMBL" id="KI914403">
    <property type="protein sequence ID" value="ETV89767.1"/>
    <property type="molecule type" value="Genomic_DNA"/>
</dbReference>
<reference evidence="1" key="1">
    <citation type="submission" date="2013-12" db="EMBL/GenBank/DDBJ databases">
        <title>The Genome Sequence of Aphanomyces invadans NJM9701.</title>
        <authorList>
            <consortium name="The Broad Institute Genomics Platform"/>
            <person name="Russ C."/>
            <person name="Tyler B."/>
            <person name="van West P."/>
            <person name="Dieguez-Uribeondo J."/>
            <person name="Young S.K."/>
            <person name="Zeng Q."/>
            <person name="Gargeya S."/>
            <person name="Fitzgerald M."/>
            <person name="Abouelleil A."/>
            <person name="Alvarado L."/>
            <person name="Chapman S.B."/>
            <person name="Gainer-Dewar J."/>
            <person name="Goldberg J."/>
            <person name="Griggs A."/>
            <person name="Gujja S."/>
            <person name="Hansen M."/>
            <person name="Howarth C."/>
            <person name="Imamovic A."/>
            <person name="Ireland A."/>
            <person name="Larimer J."/>
            <person name="McCowan C."/>
            <person name="Murphy C."/>
            <person name="Pearson M."/>
            <person name="Poon T.W."/>
            <person name="Priest M."/>
            <person name="Roberts A."/>
            <person name="Saif S."/>
            <person name="Shea T."/>
            <person name="Sykes S."/>
            <person name="Wortman J."/>
            <person name="Nusbaum C."/>
            <person name="Birren B."/>
        </authorList>
    </citation>
    <scope>NUCLEOTIDE SEQUENCE [LARGE SCALE GENOMIC DNA]</scope>
    <source>
        <strain evidence="1">NJM9701</strain>
    </source>
</reference>
<dbReference type="AlphaFoldDB" id="A0A024T8S0"/>
<dbReference type="VEuPathDB" id="FungiDB:H310_15403"/>
<accession>A0A024T8S0</accession>
<proteinExistence type="predicted"/>
<name>A0A024T8S0_9STRA</name>
<dbReference type="RefSeq" id="XP_008881600.1">
    <property type="nucleotide sequence ID" value="XM_008883378.1"/>
</dbReference>
<dbReference type="OrthoDB" id="79620at2759"/>
<protein>
    <submittedName>
        <fullName evidence="1">Uncharacterized protein</fullName>
    </submittedName>
</protein>
<evidence type="ECO:0000313" key="1">
    <source>
        <dbReference type="EMBL" id="ETV89767.1"/>
    </source>
</evidence>
<organism evidence="1">
    <name type="scientific">Aphanomyces invadans</name>
    <dbReference type="NCBI Taxonomy" id="157072"/>
    <lineage>
        <taxon>Eukaryota</taxon>
        <taxon>Sar</taxon>
        <taxon>Stramenopiles</taxon>
        <taxon>Oomycota</taxon>
        <taxon>Saprolegniomycetes</taxon>
        <taxon>Saprolegniales</taxon>
        <taxon>Verrucalvaceae</taxon>
        <taxon>Aphanomyces</taxon>
    </lineage>
</organism>